<protein>
    <submittedName>
        <fullName evidence="1">Uncharacterized protein</fullName>
    </submittedName>
</protein>
<keyword evidence="2" id="KW-1185">Reference proteome</keyword>
<name>A0A7W4Z2H5_9ACTN</name>
<reference evidence="1 2" key="1">
    <citation type="submission" date="2020-08" db="EMBL/GenBank/DDBJ databases">
        <title>Sequencing the genomes of 1000 actinobacteria strains.</title>
        <authorList>
            <person name="Klenk H.-P."/>
        </authorList>
    </citation>
    <scope>NUCLEOTIDE SEQUENCE [LARGE SCALE GENOMIC DNA]</scope>
    <source>
        <strain evidence="1 2">DSM 105498</strain>
    </source>
</reference>
<comment type="caution">
    <text evidence="1">The sequence shown here is derived from an EMBL/GenBank/DDBJ whole genome shotgun (WGS) entry which is preliminary data.</text>
</comment>
<sequence>MRLSGLVIVAFGVWIIVQVTAGDGLQRLGVIE</sequence>
<evidence type="ECO:0000313" key="1">
    <source>
        <dbReference type="EMBL" id="MBB3043922.1"/>
    </source>
</evidence>
<dbReference type="Proteomes" id="UP000589626">
    <property type="component" value="Unassembled WGS sequence"/>
</dbReference>
<proteinExistence type="predicted"/>
<accession>A0A7W4Z2H5</accession>
<gene>
    <name evidence="1" type="ORF">FHU40_003740</name>
</gene>
<dbReference type="AlphaFoldDB" id="A0A7W4Z2H5"/>
<dbReference type="EMBL" id="JACHWR010000002">
    <property type="protein sequence ID" value="MBB3043922.1"/>
    <property type="molecule type" value="Genomic_DNA"/>
</dbReference>
<evidence type="ECO:0000313" key="2">
    <source>
        <dbReference type="Proteomes" id="UP000589626"/>
    </source>
</evidence>
<organism evidence="1 2">
    <name type="scientific">Nocardioides soli</name>
    <dbReference type="NCBI Taxonomy" id="1036020"/>
    <lineage>
        <taxon>Bacteria</taxon>
        <taxon>Bacillati</taxon>
        <taxon>Actinomycetota</taxon>
        <taxon>Actinomycetes</taxon>
        <taxon>Propionibacteriales</taxon>
        <taxon>Nocardioidaceae</taxon>
        <taxon>Nocardioides</taxon>
    </lineage>
</organism>